<evidence type="ECO:0000256" key="3">
    <source>
        <dbReference type="ARBA" id="ARBA00022475"/>
    </source>
</evidence>
<evidence type="ECO:0000256" key="1">
    <source>
        <dbReference type="ARBA" id="ARBA00004651"/>
    </source>
</evidence>
<comment type="subcellular location">
    <subcellularLocation>
        <location evidence="1">Cell membrane</location>
        <topology evidence="1">Multi-pass membrane protein</topology>
    </subcellularLocation>
</comment>
<evidence type="ECO:0000256" key="5">
    <source>
        <dbReference type="ARBA" id="ARBA00023053"/>
    </source>
</evidence>
<dbReference type="Proteomes" id="UP000593565">
    <property type="component" value="Unassembled WGS sequence"/>
</dbReference>
<keyword evidence="6" id="KW-0406">Ion transport</keyword>
<proteinExistence type="predicted"/>
<evidence type="ECO:0000256" key="2">
    <source>
        <dbReference type="ARBA" id="ARBA00022448"/>
    </source>
</evidence>
<keyword evidence="7" id="KW-0739">Sodium transport</keyword>
<dbReference type="EMBL" id="JAAGNN010000012">
    <property type="protein sequence ID" value="KAF4082646.1"/>
    <property type="molecule type" value="Genomic_DNA"/>
</dbReference>
<keyword evidence="2" id="KW-0813">Transport</keyword>
<name>A0A7J6AIW1_AMEME</name>
<keyword evidence="8" id="KW-0472">Membrane</keyword>
<organism evidence="9 10">
    <name type="scientific">Ameiurus melas</name>
    <name type="common">Black bullhead</name>
    <name type="synonym">Silurus melas</name>
    <dbReference type="NCBI Taxonomy" id="219545"/>
    <lineage>
        <taxon>Eukaryota</taxon>
        <taxon>Metazoa</taxon>
        <taxon>Chordata</taxon>
        <taxon>Craniata</taxon>
        <taxon>Vertebrata</taxon>
        <taxon>Euteleostomi</taxon>
        <taxon>Actinopterygii</taxon>
        <taxon>Neopterygii</taxon>
        <taxon>Teleostei</taxon>
        <taxon>Ostariophysi</taxon>
        <taxon>Siluriformes</taxon>
        <taxon>Ictaluridae</taxon>
        <taxon>Ameiurus</taxon>
    </lineage>
</organism>
<keyword evidence="8" id="KW-1133">Transmembrane helix</keyword>
<gene>
    <name evidence="9" type="ORF">AMELA_G00153960</name>
</gene>
<keyword evidence="10" id="KW-1185">Reference proteome</keyword>
<dbReference type="AlphaFoldDB" id="A0A7J6AIW1"/>
<keyword evidence="8" id="KW-0812">Transmembrane</keyword>
<evidence type="ECO:0000256" key="4">
    <source>
        <dbReference type="ARBA" id="ARBA00022847"/>
    </source>
</evidence>
<evidence type="ECO:0000256" key="7">
    <source>
        <dbReference type="ARBA" id="ARBA00023201"/>
    </source>
</evidence>
<dbReference type="GO" id="GO:0005886">
    <property type="term" value="C:plasma membrane"/>
    <property type="evidence" value="ECO:0007669"/>
    <property type="project" value="UniProtKB-SubCell"/>
</dbReference>
<sequence length="115" mass="13448">MTKPIDDKHLYRLCWSLRNNTEERVDLDADDWNEDQYDSTLDVDEPTEDPGLCRKAYNWFCGFDQAKAPKLSKEEEAELQRQLTDTSEQPLWRNVVNANAIILLCVCVFFHGFFG</sequence>
<evidence type="ECO:0000313" key="9">
    <source>
        <dbReference type="EMBL" id="KAF4082646.1"/>
    </source>
</evidence>
<dbReference type="GO" id="GO:0005412">
    <property type="term" value="F:D-glucose:sodium symporter activity"/>
    <property type="evidence" value="ECO:0007669"/>
    <property type="project" value="TreeGrafter"/>
</dbReference>
<evidence type="ECO:0000256" key="6">
    <source>
        <dbReference type="ARBA" id="ARBA00023065"/>
    </source>
</evidence>
<dbReference type="PANTHER" id="PTHR11819">
    <property type="entry name" value="SOLUTE CARRIER FAMILY 5"/>
    <property type="match status" value="1"/>
</dbReference>
<comment type="caution">
    <text evidence="9">The sequence shown here is derived from an EMBL/GenBank/DDBJ whole genome shotgun (WGS) entry which is preliminary data.</text>
</comment>
<keyword evidence="3" id="KW-1003">Cell membrane</keyword>
<evidence type="ECO:0000313" key="10">
    <source>
        <dbReference type="Proteomes" id="UP000593565"/>
    </source>
</evidence>
<accession>A0A7J6AIW1</accession>
<protein>
    <submittedName>
        <fullName evidence="9">Uncharacterized protein</fullName>
    </submittedName>
</protein>
<evidence type="ECO:0000256" key="8">
    <source>
        <dbReference type="SAM" id="Phobius"/>
    </source>
</evidence>
<dbReference type="PANTHER" id="PTHR11819:SF151">
    <property type="entry name" value="SODIUM_GLUCOSE COTRANSPORTER 1"/>
    <property type="match status" value="1"/>
</dbReference>
<reference evidence="9 10" key="1">
    <citation type="submission" date="2020-02" db="EMBL/GenBank/DDBJ databases">
        <title>A chromosome-scale genome assembly of the black bullhead catfish (Ameiurus melas).</title>
        <authorList>
            <person name="Wen M."/>
            <person name="Zham M."/>
            <person name="Cabau C."/>
            <person name="Klopp C."/>
            <person name="Donnadieu C."/>
            <person name="Roques C."/>
            <person name="Bouchez O."/>
            <person name="Lampietro C."/>
            <person name="Jouanno E."/>
            <person name="Herpin A."/>
            <person name="Louis A."/>
            <person name="Berthelot C."/>
            <person name="Parey E."/>
            <person name="Roest-Crollius H."/>
            <person name="Braasch I."/>
            <person name="Postlethwait J."/>
            <person name="Robinson-Rechavi M."/>
            <person name="Echchiki A."/>
            <person name="Begum T."/>
            <person name="Montfort J."/>
            <person name="Schartl M."/>
            <person name="Bobe J."/>
            <person name="Guiguen Y."/>
        </authorList>
    </citation>
    <scope>NUCLEOTIDE SEQUENCE [LARGE SCALE GENOMIC DNA]</scope>
    <source>
        <strain evidence="9">M_S1</strain>
        <tissue evidence="9">Blood</tissue>
    </source>
</reference>
<keyword evidence="4" id="KW-0769">Symport</keyword>
<feature type="transmembrane region" description="Helical" evidence="8">
    <location>
        <begin position="91"/>
        <end position="114"/>
    </location>
</feature>
<keyword evidence="5" id="KW-0915">Sodium</keyword>